<dbReference type="Proteomes" id="UP001562357">
    <property type="component" value="Unassembled WGS sequence"/>
</dbReference>
<dbReference type="Pfam" id="PF21057">
    <property type="entry name" value="Hikeshi-like_C"/>
    <property type="match status" value="1"/>
</dbReference>
<feature type="domain" description="Hikeshi-like C-terminal" evidence="3">
    <location>
        <begin position="147"/>
        <end position="202"/>
    </location>
</feature>
<dbReference type="InterPro" id="IPR008493">
    <property type="entry name" value="Hikeshi-like_N"/>
</dbReference>
<gene>
    <name evidence="4" type="primary">g6549</name>
    <name evidence="4" type="ORF">EsDP_00006549</name>
</gene>
<dbReference type="InterPro" id="IPR031318">
    <property type="entry name" value="OPI10"/>
</dbReference>
<organism evidence="4 5">
    <name type="scientific">Epichloe bromicola</name>
    <dbReference type="NCBI Taxonomy" id="79588"/>
    <lineage>
        <taxon>Eukaryota</taxon>
        <taxon>Fungi</taxon>
        <taxon>Dikarya</taxon>
        <taxon>Ascomycota</taxon>
        <taxon>Pezizomycotina</taxon>
        <taxon>Sordariomycetes</taxon>
        <taxon>Hypocreomycetidae</taxon>
        <taxon>Hypocreales</taxon>
        <taxon>Clavicipitaceae</taxon>
        <taxon>Epichloe</taxon>
    </lineage>
</organism>
<evidence type="ECO:0000259" key="3">
    <source>
        <dbReference type="Pfam" id="PF21057"/>
    </source>
</evidence>
<keyword evidence="5" id="KW-1185">Reference proteome</keyword>
<protein>
    <recommendedName>
        <fullName evidence="6">Hikeshi-like domain-containing protein</fullName>
    </recommendedName>
</protein>
<dbReference type="PANTHER" id="PTHR12925:SF0">
    <property type="entry name" value="PROTEIN HIKESHI"/>
    <property type="match status" value="1"/>
</dbReference>
<reference evidence="5" key="1">
    <citation type="submission" date="2024-06" db="EMBL/GenBank/DDBJ databases">
        <title>Draft Genome Sequences of Epichloe bromicola Strains Isolated from Elymus ciliaris.</title>
        <authorList>
            <consortium name="Epichloe bromicola genome sequencing consortium"/>
            <person name="Miura A."/>
            <person name="Imano S."/>
            <person name="Ashida A."/>
            <person name="Sato I."/>
            <person name="Chiba S."/>
            <person name="Tanaka A."/>
            <person name="Camagna M."/>
            <person name="Takemoto D."/>
        </authorList>
    </citation>
    <scope>NUCLEOTIDE SEQUENCE [LARGE SCALE GENOMIC DNA]</scope>
    <source>
        <strain evidence="5">DP</strain>
    </source>
</reference>
<evidence type="ECO:0008006" key="6">
    <source>
        <dbReference type="Google" id="ProtNLM"/>
    </source>
</evidence>
<dbReference type="InterPro" id="IPR048364">
    <property type="entry name" value="Hikeshi-like_C"/>
</dbReference>
<comment type="caution">
    <text evidence="4">The sequence shown here is derived from an EMBL/GenBank/DDBJ whole genome shotgun (WGS) entry which is preliminary data.</text>
</comment>
<evidence type="ECO:0000313" key="4">
    <source>
        <dbReference type="EMBL" id="GAB0138313.1"/>
    </source>
</evidence>
<name>A0ABQ0CXY8_9HYPO</name>
<dbReference type="Pfam" id="PF05603">
    <property type="entry name" value="Hikeshi-like_N"/>
    <property type="match status" value="1"/>
</dbReference>
<dbReference type="EMBL" id="BAAFGZ010000393">
    <property type="protein sequence ID" value="GAB0138313.1"/>
    <property type="molecule type" value="Genomic_DNA"/>
</dbReference>
<accession>A0ABQ0CXY8</accession>
<evidence type="ECO:0000259" key="2">
    <source>
        <dbReference type="Pfam" id="PF05603"/>
    </source>
</evidence>
<dbReference type="PANTHER" id="PTHR12925">
    <property type="entry name" value="HIKESHI FAMILY MEMBER"/>
    <property type="match status" value="1"/>
</dbReference>
<evidence type="ECO:0000256" key="1">
    <source>
        <dbReference type="ARBA" id="ARBA00006623"/>
    </source>
</evidence>
<proteinExistence type="inferred from homology"/>
<sequence length="205" mass="21665">MSGPPLFGIVPAGQQLITEPSSTLSPTSFLYTLPTSRSFSHIMVFLLPSISLSEGTAAAIYVGTVRDVAGAVQSGGTPQFKFLGGIGAGKDSALFKVASNAVKSDDDGLMLGISIESADSVGQRLQELSVEKMNTFAANPDAPQIPTPVLAQRIIQNAFNFLASFSGSAGPGGVEVVPLKAFEEWWRKFEARIRADPGFLDRQND</sequence>
<evidence type="ECO:0000313" key="5">
    <source>
        <dbReference type="Proteomes" id="UP001562357"/>
    </source>
</evidence>
<feature type="domain" description="Hikeshi-like N-terminal" evidence="2">
    <location>
        <begin position="10"/>
        <end position="130"/>
    </location>
</feature>
<comment type="similarity">
    <text evidence="1">Belongs to the OPI10 family.</text>
</comment>